<evidence type="ECO:0000313" key="2">
    <source>
        <dbReference type="Proteomes" id="UP000640531"/>
    </source>
</evidence>
<name>A0ABR8FJY8_9NOST</name>
<keyword evidence="2" id="KW-1185">Reference proteome</keyword>
<sequence>MWAKIGERKFTDLFVSPKPTIIFIHNWTNRRIAVSCEVPGREWEQVAWLIPFMNTPAGRFDGTWYRLFEGSKMFTLPKEELIGCSLEIRPRPPIKTITIKVYESFLNDEFSIINNEESLLSVKEELQKSINAVHQKVIKLNKIIKNKQ</sequence>
<dbReference type="RefSeq" id="WP_190718308.1">
    <property type="nucleotide sequence ID" value="NZ_JACJST010000024.1"/>
</dbReference>
<reference evidence="1 2" key="1">
    <citation type="journal article" date="2020" name="ISME J.">
        <title>Comparative genomics reveals insights into cyanobacterial evolution and habitat adaptation.</title>
        <authorList>
            <person name="Chen M.Y."/>
            <person name="Teng W.K."/>
            <person name="Zhao L."/>
            <person name="Hu C.X."/>
            <person name="Zhou Y.K."/>
            <person name="Han B.P."/>
            <person name="Song L.R."/>
            <person name="Shu W.S."/>
        </authorList>
    </citation>
    <scope>NUCLEOTIDE SEQUENCE [LARGE SCALE GENOMIC DNA]</scope>
    <source>
        <strain evidence="1 2">FACHB-196</strain>
    </source>
</reference>
<proteinExistence type="predicted"/>
<dbReference type="EMBL" id="JACJST010000024">
    <property type="protein sequence ID" value="MBD2570448.1"/>
    <property type="molecule type" value="Genomic_DNA"/>
</dbReference>
<organism evidence="1 2">
    <name type="scientific">Anabaena lutea FACHB-196</name>
    <dbReference type="NCBI Taxonomy" id="2692881"/>
    <lineage>
        <taxon>Bacteria</taxon>
        <taxon>Bacillati</taxon>
        <taxon>Cyanobacteriota</taxon>
        <taxon>Cyanophyceae</taxon>
        <taxon>Nostocales</taxon>
        <taxon>Nostocaceae</taxon>
        <taxon>Anabaena</taxon>
    </lineage>
</organism>
<comment type="caution">
    <text evidence="1">The sequence shown here is derived from an EMBL/GenBank/DDBJ whole genome shotgun (WGS) entry which is preliminary data.</text>
</comment>
<gene>
    <name evidence="1" type="ORF">H6G59_21625</name>
</gene>
<dbReference type="Proteomes" id="UP000640531">
    <property type="component" value="Unassembled WGS sequence"/>
</dbReference>
<protein>
    <submittedName>
        <fullName evidence="1">Uncharacterized protein</fullName>
    </submittedName>
</protein>
<accession>A0ABR8FJY8</accession>
<evidence type="ECO:0000313" key="1">
    <source>
        <dbReference type="EMBL" id="MBD2570448.1"/>
    </source>
</evidence>